<keyword evidence="2" id="KW-0378">Hydrolase</keyword>
<dbReference type="Gene3D" id="3.40.50.450">
    <property type="match status" value="1"/>
</dbReference>
<dbReference type="Pfam" id="PF03641">
    <property type="entry name" value="Lysine_decarbox"/>
    <property type="match status" value="1"/>
</dbReference>
<evidence type="ECO:0000313" key="3">
    <source>
        <dbReference type="EMBL" id="CAA9294942.1"/>
    </source>
</evidence>
<accession>A0A6J4K453</accession>
<evidence type="ECO:0000256" key="1">
    <source>
        <dbReference type="ARBA" id="ARBA00006763"/>
    </source>
</evidence>
<proteinExistence type="inferred from homology"/>
<dbReference type="NCBIfam" id="TIGR00730">
    <property type="entry name" value="Rossman fold protein, TIGR00730 family"/>
    <property type="match status" value="1"/>
</dbReference>
<sequence length="198" mass="21529">MPGQGYTLTKTITVYCSSSDAVANVYKAAAHELGTLLARQGYNMIYGGSRRGLMGTVSDAAWEAGGTVLAIMPSLFQAAQLPHNEEIELVITEGMRARKTLMEERADGFIALPGGFGTLEEVLEVITNKQLRLHDKPIVLLNTQAYYAPLLAQIDAGVAGHFIQPRFREIFHVADTPADALDYIASYEPPVPDDELFG</sequence>
<dbReference type="GO" id="GO:0005829">
    <property type="term" value="C:cytosol"/>
    <property type="evidence" value="ECO:0007669"/>
    <property type="project" value="TreeGrafter"/>
</dbReference>
<evidence type="ECO:0000256" key="2">
    <source>
        <dbReference type="RuleBase" id="RU363015"/>
    </source>
</evidence>
<dbReference type="PANTHER" id="PTHR31223">
    <property type="entry name" value="LOG FAMILY PROTEIN YJL055W"/>
    <property type="match status" value="1"/>
</dbReference>
<reference evidence="3" key="1">
    <citation type="submission" date="2020-02" db="EMBL/GenBank/DDBJ databases">
        <authorList>
            <person name="Meier V. D."/>
        </authorList>
    </citation>
    <scope>NUCLEOTIDE SEQUENCE</scope>
    <source>
        <strain evidence="3">AVDCRST_MAG26</strain>
    </source>
</reference>
<comment type="similarity">
    <text evidence="1 2">Belongs to the LOG family.</text>
</comment>
<dbReference type="SUPFAM" id="SSF102405">
    <property type="entry name" value="MCP/YpsA-like"/>
    <property type="match status" value="1"/>
</dbReference>
<dbReference type="EC" id="3.2.2.n1" evidence="2"/>
<dbReference type="EMBL" id="CADCTK010001037">
    <property type="protein sequence ID" value="CAA9294942.1"/>
    <property type="molecule type" value="Genomic_DNA"/>
</dbReference>
<dbReference type="PANTHER" id="PTHR31223:SF70">
    <property type="entry name" value="LOG FAMILY PROTEIN YJL055W"/>
    <property type="match status" value="1"/>
</dbReference>
<protein>
    <recommendedName>
        <fullName evidence="2">Cytokinin riboside 5'-monophosphate phosphoribohydrolase</fullName>
        <ecNumber evidence="2">3.2.2.n1</ecNumber>
    </recommendedName>
</protein>
<name>A0A6J4K453_9CHLR</name>
<dbReference type="AlphaFoldDB" id="A0A6J4K453"/>
<dbReference type="InterPro" id="IPR005269">
    <property type="entry name" value="LOG"/>
</dbReference>
<dbReference type="GO" id="GO:0009691">
    <property type="term" value="P:cytokinin biosynthetic process"/>
    <property type="evidence" value="ECO:0007669"/>
    <property type="project" value="UniProtKB-UniRule"/>
</dbReference>
<dbReference type="InterPro" id="IPR031100">
    <property type="entry name" value="LOG_fam"/>
</dbReference>
<keyword evidence="2" id="KW-0203">Cytokinin biosynthesis</keyword>
<gene>
    <name evidence="3" type="ORF">AVDCRST_MAG26-4384</name>
</gene>
<organism evidence="3">
    <name type="scientific">uncultured Chloroflexia bacterium</name>
    <dbReference type="NCBI Taxonomy" id="1672391"/>
    <lineage>
        <taxon>Bacteria</taxon>
        <taxon>Bacillati</taxon>
        <taxon>Chloroflexota</taxon>
        <taxon>Chloroflexia</taxon>
        <taxon>environmental samples</taxon>
    </lineage>
</organism>
<dbReference type="GO" id="GO:0016799">
    <property type="term" value="F:hydrolase activity, hydrolyzing N-glycosyl compounds"/>
    <property type="evidence" value="ECO:0007669"/>
    <property type="project" value="TreeGrafter"/>
</dbReference>